<gene>
    <name evidence="2" type="ORF">FRUB_04764</name>
</gene>
<dbReference type="EMBL" id="NIDE01000007">
    <property type="protein sequence ID" value="OWK40872.1"/>
    <property type="molecule type" value="Genomic_DNA"/>
</dbReference>
<keyword evidence="3" id="KW-1185">Reference proteome</keyword>
<sequence>MSTTPRPEAIFVGDHLAMDFLNSKAMPAGEWIEWLRDGADLVDWLEKSSAIDAATASKFRADRANAGALDGVAEEARTLREWFRAFVSKYVGRPLPPIAVKELAPLNRLLARGDSYSQIEVAAAGDHPAQWRRIRRWTAPDQLLQPIAEAIGDLVSREDFRLIRACEGSACVLMFLDKTKGHARRWCSMAVCGNRAKAAAHRARATGKQS</sequence>
<evidence type="ECO:0000313" key="3">
    <source>
        <dbReference type="Proteomes" id="UP000214646"/>
    </source>
</evidence>
<feature type="domain" description="Zinc finger CGNR" evidence="1">
    <location>
        <begin position="163"/>
        <end position="204"/>
    </location>
</feature>
<dbReference type="SUPFAM" id="SSF160904">
    <property type="entry name" value="Jann2411-like"/>
    <property type="match status" value="1"/>
</dbReference>
<dbReference type="InterPro" id="IPR010852">
    <property type="entry name" value="ABATE"/>
</dbReference>
<comment type="caution">
    <text evidence="2">The sequence shown here is derived from an EMBL/GenBank/DDBJ whole genome shotgun (WGS) entry which is preliminary data.</text>
</comment>
<protein>
    <recommendedName>
        <fullName evidence="1">Zinc finger CGNR domain-containing protein</fullName>
    </recommendedName>
</protein>
<reference evidence="3" key="1">
    <citation type="submission" date="2017-06" db="EMBL/GenBank/DDBJ databases">
        <title>Genome analysis of Fimbriiglobus ruber SP5, the first member of the order Planctomycetales with confirmed chitinolytic capability.</title>
        <authorList>
            <person name="Ravin N.V."/>
            <person name="Rakitin A.L."/>
            <person name="Ivanova A.A."/>
            <person name="Beletsky A.V."/>
            <person name="Kulichevskaya I.S."/>
            <person name="Mardanov A.V."/>
            <person name="Dedysh S.N."/>
        </authorList>
    </citation>
    <scope>NUCLEOTIDE SEQUENCE [LARGE SCALE GENOMIC DNA]</scope>
    <source>
        <strain evidence="3">SP5</strain>
    </source>
</reference>
<dbReference type="Pfam" id="PF11706">
    <property type="entry name" value="zf-CGNR"/>
    <property type="match status" value="1"/>
</dbReference>
<accession>A0A225DHF3</accession>
<dbReference type="AlphaFoldDB" id="A0A225DHF3"/>
<dbReference type="Pfam" id="PF07336">
    <property type="entry name" value="ABATE"/>
    <property type="match status" value="1"/>
</dbReference>
<dbReference type="InterPro" id="IPR023286">
    <property type="entry name" value="ABATE_dom_sf"/>
</dbReference>
<evidence type="ECO:0000259" key="1">
    <source>
        <dbReference type="Pfam" id="PF11706"/>
    </source>
</evidence>
<dbReference type="PANTHER" id="PTHR35525:SF3">
    <property type="entry name" value="BLL6575 PROTEIN"/>
    <property type="match status" value="1"/>
</dbReference>
<organism evidence="2 3">
    <name type="scientific">Fimbriiglobus ruber</name>
    <dbReference type="NCBI Taxonomy" id="1908690"/>
    <lineage>
        <taxon>Bacteria</taxon>
        <taxon>Pseudomonadati</taxon>
        <taxon>Planctomycetota</taxon>
        <taxon>Planctomycetia</taxon>
        <taxon>Gemmatales</taxon>
        <taxon>Gemmataceae</taxon>
        <taxon>Fimbriiglobus</taxon>
    </lineage>
</organism>
<dbReference type="Proteomes" id="UP000214646">
    <property type="component" value="Unassembled WGS sequence"/>
</dbReference>
<dbReference type="PANTHER" id="PTHR35525">
    <property type="entry name" value="BLL6575 PROTEIN"/>
    <property type="match status" value="1"/>
</dbReference>
<dbReference type="RefSeq" id="WP_193619435.1">
    <property type="nucleotide sequence ID" value="NZ_NIDE01000007.1"/>
</dbReference>
<evidence type="ECO:0000313" key="2">
    <source>
        <dbReference type="EMBL" id="OWK40872.1"/>
    </source>
</evidence>
<name>A0A225DHF3_9BACT</name>
<dbReference type="InterPro" id="IPR021005">
    <property type="entry name" value="Znf_CGNR"/>
</dbReference>
<dbReference type="Gene3D" id="1.10.3300.10">
    <property type="entry name" value="Jann2411-like domain"/>
    <property type="match status" value="1"/>
</dbReference>
<proteinExistence type="predicted"/>